<dbReference type="AlphaFoldDB" id="A0A834G916"/>
<name>A0A834G916_RHOSS</name>
<protein>
    <submittedName>
        <fullName evidence="10">Uncharacterized protein</fullName>
    </submittedName>
</protein>
<dbReference type="Pfam" id="PF10225">
    <property type="entry name" value="NEMP"/>
    <property type="match status" value="1"/>
</dbReference>
<keyword evidence="6 8" id="KW-0472">Membrane</keyword>
<evidence type="ECO:0000256" key="2">
    <source>
        <dbReference type="ARBA" id="ARBA00005748"/>
    </source>
</evidence>
<keyword evidence="7" id="KW-0539">Nucleus</keyword>
<evidence type="ECO:0000256" key="3">
    <source>
        <dbReference type="ARBA" id="ARBA00022692"/>
    </source>
</evidence>
<comment type="caution">
    <text evidence="10">The sequence shown here is derived from an EMBL/GenBank/DDBJ whole genome shotgun (WGS) entry which is preliminary data.</text>
</comment>
<dbReference type="PANTHER" id="PTHR31587">
    <property type="entry name" value="TRANSMEMBRANE PROTEIN (DUF2215)"/>
    <property type="match status" value="1"/>
</dbReference>
<feature type="transmembrane region" description="Helical" evidence="8">
    <location>
        <begin position="270"/>
        <end position="292"/>
    </location>
</feature>
<sequence length="506" mass="57050">MGRRISLLLLFFMACSLSLSSSSALSSDELSLVVAPFTTLQLSPSLIVEKSPGVKPGTSVRCARVHIHGLSRHRNLTKFAHSVKVNVSIVESSARLPNVEVCFHRNLSIGIGMCPQGQWEKLVKDSWVWSMSPFDHKLLDVRMAGSSSRIIQVSIEEEFFLYRIVFFVSGIIIMTMASSLSKSLVFYYSSAMAVGIILVILMVLFQGMKLLPTGRKNSVAIFVYSSIVGIILYQFASLLLLYVGLGSFFLRYLPGLLRSVLVDLGISDDMYYPLAIFLLLFLVLAGAWLGFWVVRKLVLTEEGLIDVGVSHFVAWSIQIIAAVMILQSSLDPLLAAESLLCGILGSSLLRRVTRSRFIRHLYKKLRRTDKTNHRYRIPDSSPLEDYYDESVHDIQKPDHFEFLKPQSRPFRMAGCKTPVQGLNKTQPPSQPSNSGAYYSSFHSTPERWKFSKDEWNKFTKESTKKALEELVSSPDFSKWAVANAERITLSPNEDTAVQPRRWLPWF</sequence>
<accession>A0A834G916</accession>
<feature type="transmembrane region" description="Helical" evidence="8">
    <location>
        <begin position="304"/>
        <end position="326"/>
    </location>
</feature>
<keyword evidence="4 9" id="KW-0732">Signal</keyword>
<keyword evidence="5 8" id="KW-1133">Transmembrane helix</keyword>
<dbReference type="PANTHER" id="PTHR31587:SF4">
    <property type="entry name" value="TRANSMEMBRANE PROTEIN (DUF2215)"/>
    <property type="match status" value="1"/>
</dbReference>
<evidence type="ECO:0000256" key="4">
    <source>
        <dbReference type="ARBA" id="ARBA00022729"/>
    </source>
</evidence>
<comment type="subcellular location">
    <subcellularLocation>
        <location evidence="1">Nucleus inner membrane</location>
        <topology evidence="1">Multi-pass membrane protein</topology>
        <orientation evidence="1">Nucleoplasmic side</orientation>
    </subcellularLocation>
</comment>
<dbReference type="OrthoDB" id="1890267at2759"/>
<evidence type="ECO:0000313" key="10">
    <source>
        <dbReference type="EMBL" id="KAF7128906.1"/>
    </source>
</evidence>
<keyword evidence="11" id="KW-1185">Reference proteome</keyword>
<dbReference type="Proteomes" id="UP000626092">
    <property type="component" value="Unassembled WGS sequence"/>
</dbReference>
<keyword evidence="3 8" id="KW-0812">Transmembrane</keyword>
<evidence type="ECO:0000256" key="8">
    <source>
        <dbReference type="SAM" id="Phobius"/>
    </source>
</evidence>
<dbReference type="GO" id="GO:0005637">
    <property type="term" value="C:nuclear inner membrane"/>
    <property type="evidence" value="ECO:0007669"/>
    <property type="project" value="UniProtKB-SubCell"/>
</dbReference>
<evidence type="ECO:0000256" key="9">
    <source>
        <dbReference type="SAM" id="SignalP"/>
    </source>
</evidence>
<feature type="transmembrane region" description="Helical" evidence="8">
    <location>
        <begin position="219"/>
        <end position="250"/>
    </location>
</feature>
<dbReference type="EMBL" id="WJXA01000010">
    <property type="protein sequence ID" value="KAF7128906.1"/>
    <property type="molecule type" value="Genomic_DNA"/>
</dbReference>
<organism evidence="10 11">
    <name type="scientific">Rhododendron simsii</name>
    <name type="common">Sims's rhododendron</name>
    <dbReference type="NCBI Taxonomy" id="118357"/>
    <lineage>
        <taxon>Eukaryota</taxon>
        <taxon>Viridiplantae</taxon>
        <taxon>Streptophyta</taxon>
        <taxon>Embryophyta</taxon>
        <taxon>Tracheophyta</taxon>
        <taxon>Spermatophyta</taxon>
        <taxon>Magnoliopsida</taxon>
        <taxon>eudicotyledons</taxon>
        <taxon>Gunneridae</taxon>
        <taxon>Pentapetalae</taxon>
        <taxon>asterids</taxon>
        <taxon>Ericales</taxon>
        <taxon>Ericaceae</taxon>
        <taxon>Ericoideae</taxon>
        <taxon>Rhodoreae</taxon>
        <taxon>Rhododendron</taxon>
    </lineage>
</organism>
<proteinExistence type="inferred from homology"/>
<dbReference type="PROSITE" id="PS51257">
    <property type="entry name" value="PROKAR_LIPOPROTEIN"/>
    <property type="match status" value="1"/>
</dbReference>
<feature type="transmembrane region" description="Helical" evidence="8">
    <location>
        <begin position="159"/>
        <end position="180"/>
    </location>
</feature>
<evidence type="ECO:0000256" key="1">
    <source>
        <dbReference type="ARBA" id="ARBA00004575"/>
    </source>
</evidence>
<feature type="signal peptide" evidence="9">
    <location>
        <begin position="1"/>
        <end position="20"/>
    </location>
</feature>
<evidence type="ECO:0000313" key="11">
    <source>
        <dbReference type="Proteomes" id="UP000626092"/>
    </source>
</evidence>
<reference evidence="10" key="1">
    <citation type="submission" date="2019-11" db="EMBL/GenBank/DDBJ databases">
        <authorList>
            <person name="Liu Y."/>
            <person name="Hou J."/>
            <person name="Li T.-Q."/>
            <person name="Guan C.-H."/>
            <person name="Wu X."/>
            <person name="Wu H.-Z."/>
            <person name="Ling F."/>
            <person name="Zhang R."/>
            <person name="Shi X.-G."/>
            <person name="Ren J.-P."/>
            <person name="Chen E.-F."/>
            <person name="Sun J.-M."/>
        </authorList>
    </citation>
    <scope>NUCLEOTIDE SEQUENCE</scope>
    <source>
        <strain evidence="10">Adult_tree_wgs_1</strain>
        <tissue evidence="10">Leaves</tissue>
    </source>
</reference>
<feature type="chain" id="PRO_5032340249" evidence="9">
    <location>
        <begin position="21"/>
        <end position="506"/>
    </location>
</feature>
<comment type="similarity">
    <text evidence="2">Belongs to the NEMP family.</text>
</comment>
<feature type="transmembrane region" description="Helical" evidence="8">
    <location>
        <begin position="186"/>
        <end position="207"/>
    </location>
</feature>
<evidence type="ECO:0000256" key="7">
    <source>
        <dbReference type="ARBA" id="ARBA00023242"/>
    </source>
</evidence>
<dbReference type="InterPro" id="IPR019358">
    <property type="entry name" value="NEMP_fam"/>
</dbReference>
<gene>
    <name evidence="10" type="ORF">RHSIM_Rhsim10G0099000</name>
</gene>
<evidence type="ECO:0000256" key="5">
    <source>
        <dbReference type="ARBA" id="ARBA00022989"/>
    </source>
</evidence>
<evidence type="ECO:0000256" key="6">
    <source>
        <dbReference type="ARBA" id="ARBA00023136"/>
    </source>
</evidence>